<reference evidence="3" key="1">
    <citation type="journal article" date="2019" name="Int. J. Syst. Evol. Microbiol.">
        <title>The Global Catalogue of Microorganisms (GCM) 10K type strain sequencing project: providing services to taxonomists for standard genome sequencing and annotation.</title>
        <authorList>
            <consortium name="The Broad Institute Genomics Platform"/>
            <consortium name="The Broad Institute Genome Sequencing Center for Infectious Disease"/>
            <person name="Wu L."/>
            <person name="Ma J."/>
        </authorList>
    </citation>
    <scope>NUCLEOTIDE SEQUENCE [LARGE SCALE GENOMIC DNA]</scope>
    <source>
        <strain evidence="3">JCM 31696</strain>
    </source>
</reference>
<keyword evidence="3" id="KW-1185">Reference proteome</keyword>
<feature type="transmembrane region" description="Helical" evidence="1">
    <location>
        <begin position="170"/>
        <end position="188"/>
    </location>
</feature>
<sequence>ATRCPSAPPGPSAPSQAADCLWTQEFTVTGVRLSKKRGETDRAYLTDANGDRWTADADKDPILAGLDEGDRITGTIWRGEITEISADGDTQRTYDAPADMGTRAFIGALIVIPPGMLAVTAGLWRLVCIRRPDTAPGIVAAQGLAIALFMTGLFSPIFAAGEQEDFSNTLIAWLVMAAIAFAVAIGYVSHERSRKAEKARAAEETEAAATKARSV</sequence>
<feature type="non-terminal residue" evidence="2">
    <location>
        <position position="1"/>
    </location>
</feature>
<feature type="transmembrane region" description="Helical" evidence="1">
    <location>
        <begin position="138"/>
        <end position="158"/>
    </location>
</feature>
<organism evidence="2 3">
    <name type="scientific">Actinomadura adrarensis</name>
    <dbReference type="NCBI Taxonomy" id="1819600"/>
    <lineage>
        <taxon>Bacteria</taxon>
        <taxon>Bacillati</taxon>
        <taxon>Actinomycetota</taxon>
        <taxon>Actinomycetes</taxon>
        <taxon>Streptosporangiales</taxon>
        <taxon>Thermomonosporaceae</taxon>
        <taxon>Actinomadura</taxon>
    </lineage>
</organism>
<protein>
    <submittedName>
        <fullName evidence="2">Uncharacterized protein</fullName>
    </submittedName>
</protein>
<name>A0ABW3CL32_9ACTN</name>
<dbReference type="EMBL" id="JBHTIR010003137">
    <property type="protein sequence ID" value="MFD0854727.1"/>
    <property type="molecule type" value="Genomic_DNA"/>
</dbReference>
<dbReference type="Proteomes" id="UP001597083">
    <property type="component" value="Unassembled WGS sequence"/>
</dbReference>
<keyword evidence="1" id="KW-0812">Transmembrane</keyword>
<evidence type="ECO:0000313" key="3">
    <source>
        <dbReference type="Proteomes" id="UP001597083"/>
    </source>
</evidence>
<accession>A0ABW3CL32</accession>
<evidence type="ECO:0000256" key="1">
    <source>
        <dbReference type="SAM" id="Phobius"/>
    </source>
</evidence>
<comment type="caution">
    <text evidence="2">The sequence shown here is derived from an EMBL/GenBank/DDBJ whole genome shotgun (WGS) entry which is preliminary data.</text>
</comment>
<keyword evidence="1" id="KW-1133">Transmembrane helix</keyword>
<evidence type="ECO:0000313" key="2">
    <source>
        <dbReference type="EMBL" id="MFD0854727.1"/>
    </source>
</evidence>
<gene>
    <name evidence="2" type="ORF">ACFQ07_20985</name>
</gene>
<keyword evidence="1" id="KW-0472">Membrane</keyword>
<feature type="transmembrane region" description="Helical" evidence="1">
    <location>
        <begin position="104"/>
        <end position="126"/>
    </location>
</feature>
<proteinExistence type="predicted"/>